<keyword evidence="3" id="KW-1185">Reference proteome</keyword>
<keyword evidence="1" id="KW-0732">Signal</keyword>
<protein>
    <recommendedName>
        <fullName evidence="4">Secreted protein</fullName>
    </recommendedName>
</protein>
<evidence type="ECO:0000256" key="1">
    <source>
        <dbReference type="SAM" id="SignalP"/>
    </source>
</evidence>
<organism evidence="2 3">
    <name type="scientific">Streptomyces uncialis</name>
    <dbReference type="NCBI Taxonomy" id="1048205"/>
    <lineage>
        <taxon>Bacteria</taxon>
        <taxon>Bacillati</taxon>
        <taxon>Actinomycetota</taxon>
        <taxon>Actinomycetes</taxon>
        <taxon>Kitasatosporales</taxon>
        <taxon>Streptomycetaceae</taxon>
        <taxon>Streptomyces</taxon>
    </lineage>
</organism>
<proteinExistence type="predicted"/>
<evidence type="ECO:0000313" key="3">
    <source>
        <dbReference type="Proteomes" id="UP000186455"/>
    </source>
</evidence>
<evidence type="ECO:0008006" key="4">
    <source>
        <dbReference type="Google" id="ProtNLM"/>
    </source>
</evidence>
<dbReference type="EMBL" id="LFBV01000002">
    <property type="protein sequence ID" value="OKH94669.1"/>
    <property type="molecule type" value="Genomic_DNA"/>
</dbReference>
<sequence>MRIAVKSILAVSAAALFTAVAVSPASADVTSGVVWFSNGAGKAIFNADPSGNKPGDAIRACDDAADGWGIKTYMDIGSNGSVNRTVSTQGHNSPYCTGWATGNLEEGTSVTWWGCMVKGTEVGHCTTKYTKKA</sequence>
<feature type="signal peptide" evidence="1">
    <location>
        <begin position="1"/>
        <end position="27"/>
    </location>
</feature>
<feature type="chain" id="PRO_5012885786" description="Secreted protein" evidence="1">
    <location>
        <begin position="28"/>
        <end position="133"/>
    </location>
</feature>
<dbReference type="AlphaFoldDB" id="A0A1Q4VAB5"/>
<reference evidence="2 3" key="1">
    <citation type="submission" date="2015-06" db="EMBL/GenBank/DDBJ databases">
        <title>Cloning and characterization of the uncialamcin biosynthetic gene cluster.</title>
        <authorList>
            <person name="Yan X."/>
            <person name="Huang T."/>
            <person name="Ge H."/>
            <person name="Shen B."/>
        </authorList>
    </citation>
    <scope>NUCLEOTIDE SEQUENCE [LARGE SCALE GENOMIC DNA]</scope>
    <source>
        <strain evidence="2 3">DCA2648</strain>
    </source>
</reference>
<comment type="caution">
    <text evidence="2">The sequence shown here is derived from an EMBL/GenBank/DDBJ whole genome shotgun (WGS) entry which is preliminary data.</text>
</comment>
<gene>
    <name evidence="2" type="ORF">AB852_10655</name>
</gene>
<accession>A0A1Q4VAB5</accession>
<name>A0A1Q4VAB5_9ACTN</name>
<dbReference type="Proteomes" id="UP000186455">
    <property type="component" value="Unassembled WGS sequence"/>
</dbReference>
<evidence type="ECO:0000313" key="2">
    <source>
        <dbReference type="EMBL" id="OKH94669.1"/>
    </source>
</evidence>